<name>A0ABV8RC87_9SPHN</name>
<dbReference type="EMBL" id="JBHSDH010000002">
    <property type="protein sequence ID" value="MFC4290805.1"/>
    <property type="molecule type" value="Genomic_DNA"/>
</dbReference>
<reference evidence="2" key="1">
    <citation type="journal article" date="2019" name="Int. J. Syst. Evol. Microbiol.">
        <title>The Global Catalogue of Microorganisms (GCM) 10K type strain sequencing project: providing services to taxonomists for standard genome sequencing and annotation.</title>
        <authorList>
            <consortium name="The Broad Institute Genomics Platform"/>
            <consortium name="The Broad Institute Genome Sequencing Center for Infectious Disease"/>
            <person name="Wu L."/>
            <person name="Ma J."/>
        </authorList>
    </citation>
    <scope>NUCLEOTIDE SEQUENCE [LARGE SCALE GENOMIC DNA]</scope>
    <source>
        <strain evidence="2">CECT 8531</strain>
    </source>
</reference>
<evidence type="ECO:0000313" key="2">
    <source>
        <dbReference type="Proteomes" id="UP001595887"/>
    </source>
</evidence>
<gene>
    <name evidence="1" type="ORF">ACFOWX_00045</name>
</gene>
<accession>A0ABV8RC87</accession>
<comment type="caution">
    <text evidence="1">The sequence shown here is derived from an EMBL/GenBank/DDBJ whole genome shotgun (WGS) entry which is preliminary data.</text>
</comment>
<dbReference type="Proteomes" id="UP001595887">
    <property type="component" value="Unassembled WGS sequence"/>
</dbReference>
<dbReference type="RefSeq" id="WP_381420407.1">
    <property type="nucleotide sequence ID" value="NZ_JBHSDH010000002.1"/>
</dbReference>
<sequence length="173" mass="19669">MNLAAVLLASCGQQGAKTSETMLKSPGKEISRVSGSKVEIDGITVRGPYIGTNIELFVKSENPEYDCINIDAISGLYEDFYLEGNNKNKSKNYFPYLKKSDHKISNFDIDNYNNNSSYKAVNIYNYEYKLSLDIDHKFVSFAIFSCDLYSKNKSQHVYHYLSNPYDSSLSTRQ</sequence>
<protein>
    <recommendedName>
        <fullName evidence="3">Lipoprotein</fullName>
    </recommendedName>
</protein>
<organism evidence="1 2">
    <name type="scientific">Sphingorhabdus arenilitoris</name>
    <dbReference type="NCBI Taxonomy" id="1490041"/>
    <lineage>
        <taxon>Bacteria</taxon>
        <taxon>Pseudomonadati</taxon>
        <taxon>Pseudomonadota</taxon>
        <taxon>Alphaproteobacteria</taxon>
        <taxon>Sphingomonadales</taxon>
        <taxon>Sphingomonadaceae</taxon>
        <taxon>Sphingorhabdus</taxon>
    </lineage>
</organism>
<evidence type="ECO:0000313" key="1">
    <source>
        <dbReference type="EMBL" id="MFC4290805.1"/>
    </source>
</evidence>
<keyword evidence="2" id="KW-1185">Reference proteome</keyword>
<evidence type="ECO:0008006" key="3">
    <source>
        <dbReference type="Google" id="ProtNLM"/>
    </source>
</evidence>
<proteinExistence type="predicted"/>